<proteinExistence type="predicted"/>
<keyword evidence="1" id="KW-0456">Lyase</keyword>
<organism evidence="3 4">
    <name type="scientific">Mycolicibacterium vanbaalenii</name>
    <name type="common">Mycobacterium vanbaalenii</name>
    <dbReference type="NCBI Taxonomy" id="110539"/>
    <lineage>
        <taxon>Bacteria</taxon>
        <taxon>Bacillati</taxon>
        <taxon>Actinomycetota</taxon>
        <taxon>Actinomycetes</taxon>
        <taxon>Mycobacteriales</taxon>
        <taxon>Mycobacteriaceae</taxon>
        <taxon>Mycolicibacterium</taxon>
    </lineage>
</organism>
<dbReference type="InterPro" id="IPR032465">
    <property type="entry name" value="ACMSD"/>
</dbReference>
<dbReference type="PANTHER" id="PTHR21240:SF28">
    <property type="entry name" value="ISO-OROTATE DECARBOXYLASE (EUROFUNG)"/>
    <property type="match status" value="1"/>
</dbReference>
<name>A0A5S9R8T8_MYCVN</name>
<feature type="domain" description="Amidohydrolase-related" evidence="2">
    <location>
        <begin position="135"/>
        <end position="388"/>
    </location>
</feature>
<evidence type="ECO:0000313" key="4">
    <source>
        <dbReference type="Proteomes" id="UP000430146"/>
    </source>
</evidence>
<dbReference type="AlphaFoldDB" id="A0A5S9R8T8"/>
<dbReference type="GO" id="GO:0016787">
    <property type="term" value="F:hydrolase activity"/>
    <property type="evidence" value="ECO:0007669"/>
    <property type="project" value="InterPro"/>
</dbReference>
<dbReference type="GO" id="GO:0019748">
    <property type="term" value="P:secondary metabolic process"/>
    <property type="evidence" value="ECO:0007669"/>
    <property type="project" value="TreeGrafter"/>
</dbReference>
<dbReference type="RefSeq" id="WP_159235181.1">
    <property type="nucleotide sequence ID" value="NZ_CACSIP010000067.1"/>
</dbReference>
<dbReference type="GO" id="GO:0005737">
    <property type="term" value="C:cytoplasm"/>
    <property type="evidence" value="ECO:0007669"/>
    <property type="project" value="TreeGrafter"/>
</dbReference>
<gene>
    <name evidence="3" type="ORF">AELLOGFF_02101</name>
</gene>
<dbReference type="InterPro" id="IPR006680">
    <property type="entry name" value="Amidohydro-rel"/>
</dbReference>
<dbReference type="EMBL" id="CACSIP010000067">
    <property type="protein sequence ID" value="CAA0136670.1"/>
    <property type="molecule type" value="Genomic_DNA"/>
</dbReference>
<evidence type="ECO:0000313" key="3">
    <source>
        <dbReference type="EMBL" id="CAA0136670.1"/>
    </source>
</evidence>
<dbReference type="OrthoDB" id="8673349at2"/>
<evidence type="ECO:0000259" key="2">
    <source>
        <dbReference type="Pfam" id="PF04909"/>
    </source>
</evidence>
<protein>
    <recommendedName>
        <fullName evidence="2">Amidohydrolase-related domain-containing protein</fullName>
    </recommendedName>
</protein>
<dbReference type="PANTHER" id="PTHR21240">
    <property type="entry name" value="2-AMINO-3-CARBOXYLMUCONATE-6-SEMIALDEHYDE DECARBOXYLASE"/>
    <property type="match status" value="1"/>
</dbReference>
<reference evidence="3 4" key="1">
    <citation type="submission" date="2019-11" db="EMBL/GenBank/DDBJ databases">
        <authorList>
            <person name="Holert J."/>
        </authorList>
    </citation>
    <scope>NUCLEOTIDE SEQUENCE [LARGE SCALE GENOMIC DNA]</scope>
    <source>
        <strain evidence="3">BC8_1</strain>
    </source>
</reference>
<evidence type="ECO:0000256" key="1">
    <source>
        <dbReference type="ARBA" id="ARBA00023239"/>
    </source>
</evidence>
<dbReference type="Gene3D" id="3.20.20.140">
    <property type="entry name" value="Metal-dependent hydrolases"/>
    <property type="match status" value="1"/>
</dbReference>
<accession>A0A5S9R8T8</accession>
<dbReference type="InterPro" id="IPR032466">
    <property type="entry name" value="Metal_Hydrolase"/>
</dbReference>
<dbReference type="SUPFAM" id="SSF51556">
    <property type="entry name" value="Metallo-dependent hydrolases"/>
    <property type="match status" value="1"/>
</dbReference>
<dbReference type="Pfam" id="PF04909">
    <property type="entry name" value="Amidohydro_2"/>
    <property type="match status" value="1"/>
</dbReference>
<keyword evidence="4" id="KW-1185">Reference proteome</keyword>
<dbReference type="GO" id="GO:0016831">
    <property type="term" value="F:carboxy-lyase activity"/>
    <property type="evidence" value="ECO:0007669"/>
    <property type="project" value="InterPro"/>
</dbReference>
<dbReference type="Proteomes" id="UP000430146">
    <property type="component" value="Unassembled WGS sequence"/>
</dbReference>
<sequence>MAVPSIFDDVYVIDADTHLTEPHDLWSSRAPAEFRERLPRVLPDSNGTPTWVVDGVELSKAGGAAVIKADGSKVFGTQFFGLGIEDVHAGAYSIADRISTMDELGVWAQIIYPNTFGLGGQTFAKLADPELRLLTVKIFNDAMAEMQDQSADRLVPMAALPWWDVDVAVAEVERAHGLGLRGINTTTAPHQHGLPDLGEPYWNPLWAACSSLGLPINFHIGAAESDIDWFGTVGWPSLGLDQKLAVGSGMLYLNNASCLANMVFSGVLERFPTLQIVSVESGVGWIPFFMQALDHQAGELPPGTLDYLSMPPSEYFRRQIHACFWFERTGLAAAIDALGSEHIMFETDYPHPTCTYPNGLDLAAEALSGLEPRVRRNLMGDNAARLYHIPTPERSGS</sequence>